<dbReference type="EMBL" id="ML143448">
    <property type="protein sequence ID" value="TBU26252.1"/>
    <property type="molecule type" value="Genomic_DNA"/>
</dbReference>
<proteinExistence type="predicted"/>
<dbReference type="InterPro" id="IPR010730">
    <property type="entry name" value="HET"/>
</dbReference>
<organism evidence="4">
    <name type="scientific">Dichomitus squalens</name>
    <dbReference type="NCBI Taxonomy" id="114155"/>
    <lineage>
        <taxon>Eukaryota</taxon>
        <taxon>Fungi</taxon>
        <taxon>Dikarya</taxon>
        <taxon>Basidiomycota</taxon>
        <taxon>Agaricomycotina</taxon>
        <taxon>Agaricomycetes</taxon>
        <taxon>Polyporales</taxon>
        <taxon>Polyporaceae</taxon>
        <taxon>Dichomitus</taxon>
    </lineage>
</organism>
<reference evidence="4" key="1">
    <citation type="submission" date="2019-01" db="EMBL/GenBank/DDBJ databases">
        <title>Draft genome sequences of three monokaryotic isolates of the white-rot basidiomycete fungus Dichomitus squalens.</title>
        <authorList>
            <consortium name="DOE Joint Genome Institute"/>
            <person name="Lopez S.C."/>
            <person name="Andreopoulos B."/>
            <person name="Pangilinan J."/>
            <person name="Lipzen A."/>
            <person name="Riley R."/>
            <person name="Ahrendt S."/>
            <person name="Ng V."/>
            <person name="Barry K."/>
            <person name="Daum C."/>
            <person name="Grigoriev I.V."/>
            <person name="Hilden K.S."/>
            <person name="Makela M.R."/>
            <person name="de Vries R.P."/>
        </authorList>
    </citation>
    <scope>NUCLEOTIDE SEQUENCE [LARGE SCALE GENOMIC DNA]</scope>
    <source>
        <strain evidence="4">OM18370.1</strain>
    </source>
</reference>
<dbReference type="Pfam" id="PF06985">
    <property type="entry name" value="HET"/>
    <property type="match status" value="1"/>
</dbReference>
<accession>A0A4Q9MJ60</accession>
<feature type="domain" description="Heterokaryon incompatibility" evidence="2">
    <location>
        <begin position="99"/>
        <end position="156"/>
    </location>
</feature>
<name>A0A4Q9MJ60_9APHY</name>
<protein>
    <submittedName>
        <fullName evidence="4">HET-domain-containing protein</fullName>
    </submittedName>
</protein>
<dbReference type="Proteomes" id="UP000292957">
    <property type="component" value="Unassembled WGS sequence"/>
</dbReference>
<sequence>MEEGISANGHNATSTSAPRRLRDSLKRVWQFLLLAFARALHFCIHLAGHWPGAKASLLTDPEPTSFPDPLVESARTLSLHRSQLDDPPAPRGSVWDDPDLSQKVREACRVAREAGYRYLWIDSCCIDKTSSSELSESINSMYLWYGIADECYAYLADVPPGKDPHSPGSEFRSSRWFTRGWTLQELIAPPRMKFLSNNWEVIGTKLTLVDIVEEVTTVPREALLQLEPLEEFSVAQRLSWAAKRETTRVEDQAYSLLGIFDINIPTLYGEGERAFRRLQEEILRRVPDQSLFAFKDVYMEIGVGHDLAQCPPFGAGASAVSGTYGNTSERSLFASRLDILVNGGEIRAVSHGDVIRRLRLPYLPAAQYTSTPHGIHTQLPVIPFAHTLPPGAVWYPTAIPQSQWYLVILGCEHIQHPGSLLGRVCYIPPSESDVEYLYCGCVRINPMGPEEIYYTYAHLFPLSLATIERCREHMTLKTVYISHPERASTQSDFARRQPHATINLSLQRMTRDTLHTQGYAVELRSPDEDHPTLHRLTLSSDAQTIVIKYEHVLEDDGWWMMIKARATISRPTPDSDNEITAEAEFTDWRDCARWQPSLGTRTATSTLAAVTVKVMLGLDWAAPSHYFLRINVVTEMLPITPSASLETAQGREHRVSGASGQADKQDIGTKAGTSEGVVLWTDDDALPGMQDSDTARGVGEERGMSTERGDEADG</sequence>
<dbReference type="PANTHER" id="PTHR10622:SF10">
    <property type="entry name" value="HET DOMAIN-CONTAINING PROTEIN"/>
    <property type="match status" value="1"/>
</dbReference>
<feature type="compositionally biased region" description="Basic and acidic residues" evidence="1">
    <location>
        <begin position="698"/>
        <end position="714"/>
    </location>
</feature>
<feature type="domain" description="DUF8212" evidence="3">
    <location>
        <begin position="273"/>
        <end position="485"/>
    </location>
</feature>
<evidence type="ECO:0000259" key="2">
    <source>
        <dbReference type="Pfam" id="PF06985"/>
    </source>
</evidence>
<feature type="region of interest" description="Disordered" evidence="1">
    <location>
        <begin position="644"/>
        <end position="714"/>
    </location>
</feature>
<dbReference type="OrthoDB" id="1938262at2759"/>
<gene>
    <name evidence="4" type="ORF">BD311DRAFT_667831</name>
</gene>
<dbReference type="InterPro" id="IPR058525">
    <property type="entry name" value="DUF8212"/>
</dbReference>
<dbReference type="AlphaFoldDB" id="A0A4Q9MJ60"/>
<evidence type="ECO:0000256" key="1">
    <source>
        <dbReference type="SAM" id="MobiDB-lite"/>
    </source>
</evidence>
<evidence type="ECO:0000259" key="3">
    <source>
        <dbReference type="Pfam" id="PF26640"/>
    </source>
</evidence>
<dbReference type="PANTHER" id="PTHR10622">
    <property type="entry name" value="HET DOMAIN-CONTAINING PROTEIN"/>
    <property type="match status" value="1"/>
</dbReference>
<dbReference type="Pfam" id="PF26640">
    <property type="entry name" value="DUF8212"/>
    <property type="match status" value="1"/>
</dbReference>
<evidence type="ECO:0000313" key="4">
    <source>
        <dbReference type="EMBL" id="TBU26252.1"/>
    </source>
</evidence>